<dbReference type="PROSITE" id="PS50056">
    <property type="entry name" value="TYR_PHOSPHATASE_2"/>
    <property type="match status" value="1"/>
</dbReference>
<dbReference type="AlphaFoldDB" id="A0A8H7PMY3"/>
<dbReference type="Proteomes" id="UP000654370">
    <property type="component" value="Unassembled WGS sequence"/>
</dbReference>
<dbReference type="GO" id="GO:0004721">
    <property type="term" value="F:phosphoprotein phosphatase activity"/>
    <property type="evidence" value="ECO:0007669"/>
    <property type="project" value="InterPro"/>
</dbReference>
<dbReference type="InterPro" id="IPR029021">
    <property type="entry name" value="Prot-tyrosine_phosphatase-like"/>
</dbReference>
<dbReference type="Gene3D" id="3.90.190.10">
    <property type="entry name" value="Protein tyrosine phosphatase superfamily"/>
    <property type="match status" value="1"/>
</dbReference>
<dbReference type="OrthoDB" id="9988524at2759"/>
<proteinExistence type="predicted"/>
<reference evidence="2" key="1">
    <citation type="submission" date="2020-12" db="EMBL/GenBank/DDBJ databases">
        <title>Metabolic potential, ecology and presence of endohyphal bacteria is reflected in genomic diversity of Mucoromycotina.</title>
        <authorList>
            <person name="Muszewska A."/>
            <person name="Okrasinska A."/>
            <person name="Steczkiewicz K."/>
            <person name="Drgas O."/>
            <person name="Orlowska M."/>
            <person name="Perlinska-Lenart U."/>
            <person name="Aleksandrzak-Piekarczyk T."/>
            <person name="Szatraj K."/>
            <person name="Zielenkiewicz U."/>
            <person name="Pilsyk S."/>
            <person name="Malc E."/>
            <person name="Mieczkowski P."/>
            <person name="Kruszewska J.S."/>
            <person name="Biernat P."/>
            <person name="Pawlowska J."/>
        </authorList>
    </citation>
    <scope>NUCLEOTIDE SEQUENCE</scope>
    <source>
        <strain evidence="2">WA0000067209</strain>
    </source>
</reference>
<name>A0A8H7PMY3_MORIS</name>
<organism evidence="2 3">
    <name type="scientific">Mortierella isabellina</name>
    <name type="common">Filamentous fungus</name>
    <name type="synonym">Umbelopsis isabellina</name>
    <dbReference type="NCBI Taxonomy" id="91625"/>
    <lineage>
        <taxon>Eukaryota</taxon>
        <taxon>Fungi</taxon>
        <taxon>Fungi incertae sedis</taxon>
        <taxon>Mucoromycota</taxon>
        <taxon>Mucoromycotina</taxon>
        <taxon>Umbelopsidomycetes</taxon>
        <taxon>Umbelopsidales</taxon>
        <taxon>Umbelopsidaceae</taxon>
        <taxon>Umbelopsis</taxon>
    </lineage>
</organism>
<sequence>MKVFSKNNWLIDANEPYELQKMLEEKGIRTVIELSSDLNVRTEVSSQPKEFPEHTKLKQIQVGGGRFKREGVWKPASTATKTLAAIDALHGHLKEIKQRFSEQVLNRKGLSGLYIDYAETSDKALKDIFGILSDTESLPALIHCEQGKDRTGVVIALILSACGIDRKVILADYSKSRDGLHLQYDDVKDEMNGLGLKDEFAHTDPEALQDMFDHLEKTSSLNDFFTERCQITPEVLTKVQDNLMMSQ</sequence>
<gene>
    <name evidence="2" type="ORF">INT43_005608</name>
</gene>
<feature type="domain" description="Tyrosine specific protein phosphatases" evidence="1">
    <location>
        <begin position="115"/>
        <end position="180"/>
    </location>
</feature>
<evidence type="ECO:0000259" key="1">
    <source>
        <dbReference type="PROSITE" id="PS50056"/>
    </source>
</evidence>
<dbReference type="InterPro" id="IPR016130">
    <property type="entry name" value="Tyr_Pase_AS"/>
</dbReference>
<dbReference type="PANTHER" id="PTHR31126">
    <property type="entry name" value="TYROSINE-PROTEIN PHOSPHATASE"/>
    <property type="match status" value="1"/>
</dbReference>
<dbReference type="PROSITE" id="PS00383">
    <property type="entry name" value="TYR_PHOSPHATASE_1"/>
    <property type="match status" value="1"/>
</dbReference>
<dbReference type="EMBL" id="JAEPQZ010000010">
    <property type="protein sequence ID" value="KAG2176374.1"/>
    <property type="molecule type" value="Genomic_DNA"/>
</dbReference>
<evidence type="ECO:0000313" key="2">
    <source>
        <dbReference type="EMBL" id="KAG2176374.1"/>
    </source>
</evidence>
<dbReference type="InterPro" id="IPR026893">
    <property type="entry name" value="Tyr/Ser_Pase_IphP-type"/>
</dbReference>
<dbReference type="InterPro" id="IPR000387">
    <property type="entry name" value="Tyr_Pase_dom"/>
</dbReference>
<dbReference type="PANTHER" id="PTHR31126:SF1">
    <property type="entry name" value="TYROSINE SPECIFIC PROTEIN PHOSPHATASES DOMAIN-CONTAINING PROTEIN"/>
    <property type="match status" value="1"/>
</dbReference>
<keyword evidence="3" id="KW-1185">Reference proteome</keyword>
<protein>
    <recommendedName>
        <fullName evidence="1">Tyrosine specific protein phosphatases domain-containing protein</fullName>
    </recommendedName>
</protein>
<dbReference type="Pfam" id="PF13350">
    <property type="entry name" value="Y_phosphatase3"/>
    <property type="match status" value="1"/>
</dbReference>
<accession>A0A8H7PMY3</accession>
<dbReference type="SUPFAM" id="SSF52799">
    <property type="entry name" value="(Phosphotyrosine protein) phosphatases II"/>
    <property type="match status" value="1"/>
</dbReference>
<evidence type="ECO:0000313" key="3">
    <source>
        <dbReference type="Proteomes" id="UP000654370"/>
    </source>
</evidence>
<comment type="caution">
    <text evidence="2">The sequence shown here is derived from an EMBL/GenBank/DDBJ whole genome shotgun (WGS) entry which is preliminary data.</text>
</comment>